<protein>
    <submittedName>
        <fullName evidence="1">Uncharacterized protein</fullName>
    </submittedName>
</protein>
<evidence type="ECO:0000313" key="1">
    <source>
        <dbReference type="EMBL" id="KAH3772532.1"/>
    </source>
</evidence>
<sequence length="59" mass="6988">MDFYKISVEKSGCINRIVDNYLKRSLQTDELDIEYLAQCRVCIQEKGEAHIWTLGEHQR</sequence>
<reference evidence="1" key="1">
    <citation type="journal article" date="2019" name="bioRxiv">
        <title>The Genome of the Zebra Mussel, Dreissena polymorpha: A Resource for Invasive Species Research.</title>
        <authorList>
            <person name="McCartney M.A."/>
            <person name="Auch B."/>
            <person name="Kono T."/>
            <person name="Mallez S."/>
            <person name="Zhang Y."/>
            <person name="Obille A."/>
            <person name="Becker A."/>
            <person name="Abrahante J.E."/>
            <person name="Garbe J."/>
            <person name="Badalamenti J.P."/>
            <person name="Herman A."/>
            <person name="Mangelson H."/>
            <person name="Liachko I."/>
            <person name="Sullivan S."/>
            <person name="Sone E.D."/>
            <person name="Koren S."/>
            <person name="Silverstein K.A.T."/>
            <person name="Beckman K.B."/>
            <person name="Gohl D.M."/>
        </authorList>
    </citation>
    <scope>NUCLEOTIDE SEQUENCE</scope>
    <source>
        <strain evidence="1">Duluth1</strain>
        <tissue evidence="1">Whole animal</tissue>
    </source>
</reference>
<dbReference type="AlphaFoldDB" id="A0A9D4E6D4"/>
<evidence type="ECO:0000313" key="2">
    <source>
        <dbReference type="Proteomes" id="UP000828390"/>
    </source>
</evidence>
<organism evidence="1 2">
    <name type="scientific">Dreissena polymorpha</name>
    <name type="common">Zebra mussel</name>
    <name type="synonym">Mytilus polymorpha</name>
    <dbReference type="NCBI Taxonomy" id="45954"/>
    <lineage>
        <taxon>Eukaryota</taxon>
        <taxon>Metazoa</taxon>
        <taxon>Spiralia</taxon>
        <taxon>Lophotrochozoa</taxon>
        <taxon>Mollusca</taxon>
        <taxon>Bivalvia</taxon>
        <taxon>Autobranchia</taxon>
        <taxon>Heteroconchia</taxon>
        <taxon>Euheterodonta</taxon>
        <taxon>Imparidentia</taxon>
        <taxon>Neoheterodontei</taxon>
        <taxon>Myida</taxon>
        <taxon>Dreissenoidea</taxon>
        <taxon>Dreissenidae</taxon>
        <taxon>Dreissena</taxon>
    </lineage>
</organism>
<reference evidence="1" key="2">
    <citation type="submission" date="2020-11" db="EMBL/GenBank/DDBJ databases">
        <authorList>
            <person name="McCartney M.A."/>
            <person name="Auch B."/>
            <person name="Kono T."/>
            <person name="Mallez S."/>
            <person name="Becker A."/>
            <person name="Gohl D.M."/>
            <person name="Silverstein K.A.T."/>
            <person name="Koren S."/>
            <person name="Bechman K.B."/>
            <person name="Herman A."/>
            <person name="Abrahante J.E."/>
            <person name="Garbe J."/>
        </authorList>
    </citation>
    <scope>NUCLEOTIDE SEQUENCE</scope>
    <source>
        <strain evidence="1">Duluth1</strain>
        <tissue evidence="1">Whole animal</tissue>
    </source>
</reference>
<name>A0A9D4E6D4_DREPO</name>
<keyword evidence="2" id="KW-1185">Reference proteome</keyword>
<proteinExistence type="predicted"/>
<dbReference type="EMBL" id="JAIWYP010000009">
    <property type="protein sequence ID" value="KAH3772532.1"/>
    <property type="molecule type" value="Genomic_DNA"/>
</dbReference>
<comment type="caution">
    <text evidence="1">The sequence shown here is derived from an EMBL/GenBank/DDBJ whole genome shotgun (WGS) entry which is preliminary data.</text>
</comment>
<accession>A0A9D4E6D4</accession>
<gene>
    <name evidence="1" type="ORF">DPMN_173872</name>
</gene>
<dbReference type="Proteomes" id="UP000828390">
    <property type="component" value="Unassembled WGS sequence"/>
</dbReference>